<dbReference type="EMBL" id="KV011280">
    <property type="protein sequence ID" value="KZV26362.1"/>
    <property type="molecule type" value="Genomic_DNA"/>
</dbReference>
<protein>
    <submittedName>
        <fullName evidence="1">Uncharacterized protein</fullName>
    </submittedName>
</protein>
<reference evidence="1 2" key="1">
    <citation type="journal article" date="2015" name="Proc. Natl. Acad. Sci. U.S.A.">
        <title>The resurrection genome of Boea hygrometrica: A blueprint for survival of dehydration.</title>
        <authorList>
            <person name="Xiao L."/>
            <person name="Yang G."/>
            <person name="Zhang L."/>
            <person name="Yang X."/>
            <person name="Zhao S."/>
            <person name="Ji Z."/>
            <person name="Zhou Q."/>
            <person name="Hu M."/>
            <person name="Wang Y."/>
            <person name="Chen M."/>
            <person name="Xu Y."/>
            <person name="Jin H."/>
            <person name="Xiao X."/>
            <person name="Hu G."/>
            <person name="Bao F."/>
            <person name="Hu Y."/>
            <person name="Wan P."/>
            <person name="Li L."/>
            <person name="Deng X."/>
            <person name="Kuang T."/>
            <person name="Xiang C."/>
            <person name="Zhu J.K."/>
            <person name="Oliver M.J."/>
            <person name="He Y."/>
        </authorList>
    </citation>
    <scope>NUCLEOTIDE SEQUENCE [LARGE SCALE GENOMIC DNA]</scope>
    <source>
        <strain evidence="2">cv. XS01</strain>
    </source>
</reference>
<keyword evidence="2" id="KW-1185">Reference proteome</keyword>
<sequence length="298" mass="33740">METSRVISAVRNQAVAKKPAGSVDTTAFCSYAKDSAGRLCVVISAVEATVDSVATQRYPDAIDEPDASNSSIHRLGSQAQRIEERAKCSSRDVKAAAKQLTIYERWMSTAELNSNGESDKKSAKRKGHKYCSLVGTLQRSVALKWKEDKIAIWSAEQFWKLSNGKKFYRGYIFEATPIEEVFEEVFNNELLQLKFVSAARNISKVFNKRAAADPFDPLKRTTKWYQSRPDLFLYRTGFSLDELSGCASLGQMPSFYFRCAVRSLGARLSDKHMGRDRRMKNLSCSLYWFFIFLTDAKF</sequence>
<accession>A0A2Z7B4C0</accession>
<proteinExistence type="predicted"/>
<gene>
    <name evidence="1" type="ORF">F511_37792</name>
</gene>
<dbReference type="AlphaFoldDB" id="A0A2Z7B4C0"/>
<name>A0A2Z7B4C0_9LAMI</name>
<evidence type="ECO:0000313" key="2">
    <source>
        <dbReference type="Proteomes" id="UP000250235"/>
    </source>
</evidence>
<evidence type="ECO:0000313" key="1">
    <source>
        <dbReference type="EMBL" id="KZV26362.1"/>
    </source>
</evidence>
<organism evidence="1 2">
    <name type="scientific">Dorcoceras hygrometricum</name>
    <dbReference type="NCBI Taxonomy" id="472368"/>
    <lineage>
        <taxon>Eukaryota</taxon>
        <taxon>Viridiplantae</taxon>
        <taxon>Streptophyta</taxon>
        <taxon>Embryophyta</taxon>
        <taxon>Tracheophyta</taxon>
        <taxon>Spermatophyta</taxon>
        <taxon>Magnoliopsida</taxon>
        <taxon>eudicotyledons</taxon>
        <taxon>Gunneridae</taxon>
        <taxon>Pentapetalae</taxon>
        <taxon>asterids</taxon>
        <taxon>lamiids</taxon>
        <taxon>Lamiales</taxon>
        <taxon>Gesneriaceae</taxon>
        <taxon>Didymocarpoideae</taxon>
        <taxon>Trichosporeae</taxon>
        <taxon>Loxocarpinae</taxon>
        <taxon>Dorcoceras</taxon>
    </lineage>
</organism>
<dbReference type="Proteomes" id="UP000250235">
    <property type="component" value="Unassembled WGS sequence"/>
</dbReference>